<dbReference type="Pfam" id="PF01546">
    <property type="entry name" value="Peptidase_M20"/>
    <property type="match status" value="1"/>
</dbReference>
<dbReference type="PANTHER" id="PTHR43808:SF32">
    <property type="entry name" value="ARGE_DAPE-RELATED DEACYLASE"/>
    <property type="match status" value="1"/>
</dbReference>
<gene>
    <name evidence="6" type="ORF">L2764_02390</name>
</gene>
<feature type="chain" id="PRO_5046113113" evidence="4">
    <location>
        <begin position="24"/>
        <end position="466"/>
    </location>
</feature>
<dbReference type="SUPFAM" id="SSF53187">
    <property type="entry name" value="Zn-dependent exopeptidases"/>
    <property type="match status" value="1"/>
</dbReference>
<keyword evidence="1" id="KW-0479">Metal-binding</keyword>
<dbReference type="InterPro" id="IPR036264">
    <property type="entry name" value="Bact_exopeptidase_dim_dom"/>
</dbReference>
<feature type="domain" description="Peptidase M20 dimerisation" evidence="5">
    <location>
        <begin position="245"/>
        <end position="363"/>
    </location>
</feature>
<keyword evidence="2" id="KW-0378">Hydrolase</keyword>
<accession>A0ABT0L6Q6</accession>
<organism evidence="6 7">
    <name type="scientific">Shewanella surugensis</name>
    <dbReference type="NCBI Taxonomy" id="212020"/>
    <lineage>
        <taxon>Bacteria</taxon>
        <taxon>Pseudomonadati</taxon>
        <taxon>Pseudomonadota</taxon>
        <taxon>Gammaproteobacteria</taxon>
        <taxon>Alteromonadales</taxon>
        <taxon>Shewanellaceae</taxon>
        <taxon>Shewanella</taxon>
    </lineage>
</organism>
<dbReference type="InterPro" id="IPR002933">
    <property type="entry name" value="Peptidase_M20"/>
</dbReference>
<dbReference type="Pfam" id="PF07687">
    <property type="entry name" value="M20_dimer"/>
    <property type="match status" value="1"/>
</dbReference>
<evidence type="ECO:0000313" key="7">
    <source>
        <dbReference type="Proteomes" id="UP001203423"/>
    </source>
</evidence>
<keyword evidence="4" id="KW-0732">Signal</keyword>
<dbReference type="PANTHER" id="PTHR43808">
    <property type="entry name" value="ACETYLORNITHINE DEACETYLASE"/>
    <property type="match status" value="1"/>
</dbReference>
<dbReference type="InterPro" id="IPR011650">
    <property type="entry name" value="Peptidase_M20_dimer"/>
</dbReference>
<dbReference type="EMBL" id="JAKIKS010000005">
    <property type="protein sequence ID" value="MCL1123358.1"/>
    <property type="molecule type" value="Genomic_DNA"/>
</dbReference>
<reference evidence="6 7" key="1">
    <citation type="submission" date="2022-01" db="EMBL/GenBank/DDBJ databases">
        <title>Whole genome-based taxonomy of the Shewanellaceae.</title>
        <authorList>
            <person name="Martin-Rodriguez A.J."/>
        </authorList>
    </citation>
    <scope>NUCLEOTIDE SEQUENCE [LARGE SCALE GENOMIC DNA]</scope>
    <source>
        <strain evidence="6 7">DSM 17177</strain>
    </source>
</reference>
<dbReference type="Proteomes" id="UP001203423">
    <property type="component" value="Unassembled WGS sequence"/>
</dbReference>
<comment type="caution">
    <text evidence="6">The sequence shown here is derived from an EMBL/GenBank/DDBJ whole genome shotgun (WGS) entry which is preliminary data.</text>
</comment>
<evidence type="ECO:0000256" key="2">
    <source>
        <dbReference type="ARBA" id="ARBA00022801"/>
    </source>
</evidence>
<dbReference type="Gene3D" id="3.40.630.10">
    <property type="entry name" value="Zn peptidases"/>
    <property type="match status" value="1"/>
</dbReference>
<evidence type="ECO:0000256" key="1">
    <source>
        <dbReference type="ARBA" id="ARBA00022723"/>
    </source>
</evidence>
<evidence type="ECO:0000256" key="4">
    <source>
        <dbReference type="SAM" id="SignalP"/>
    </source>
</evidence>
<evidence type="ECO:0000256" key="3">
    <source>
        <dbReference type="ARBA" id="ARBA00023285"/>
    </source>
</evidence>
<feature type="signal peptide" evidence="4">
    <location>
        <begin position="1"/>
        <end position="23"/>
    </location>
</feature>
<keyword evidence="7" id="KW-1185">Reference proteome</keyword>
<name>A0ABT0L6Q6_9GAMM</name>
<dbReference type="RefSeq" id="WP_248938646.1">
    <property type="nucleotide sequence ID" value="NZ_JAKIKS010000005.1"/>
</dbReference>
<sequence>MRFVWRCLLLSLMFFSVLTNATAQVDRAGEVITEPVSYASLVRTSSSSALNAVERRIVEQVNNNDVAAVEDLEKIVNINSGTFNTAGVQRVGAFFQQQLHRLGFSSEWISLPQSMKRAGHLFAYYPNKKSYFSAENKSCVLLLGHLDTVFSKIDAFQSFTRDGHWVSGPGVLDMKGGDLVILYALKALADTGELKHQCIAVALMGDEENSGKPSMQSRAPLVTLAKAADIALGFEWNEAGTLTLSRRGISVWELTVKGKTAHSSKVFNSQVGFGAIYEVSRILHMMSERLSSIDYLTINPGLVAGGNRLDVEDIMQEVLVKGKKTVVADEAVASGDLRFISATQLVEARNMISRIVSEHLPQTTAKVTFTDIIPAMAETAGSQQLLRQYNQLVVALGMEAVTAINPMARGAADINFIAPYVDAIDGLGVSGSGAHTDSEKMDLSSLSKATAITALIIYRHGQEKTD</sequence>
<protein>
    <submittedName>
        <fullName evidence="6">M20/M25/M40 family metallo-hydrolase</fullName>
    </submittedName>
</protein>
<dbReference type="SUPFAM" id="SSF55031">
    <property type="entry name" value="Bacterial exopeptidase dimerisation domain"/>
    <property type="match status" value="1"/>
</dbReference>
<proteinExistence type="predicted"/>
<dbReference type="Gene3D" id="3.30.70.360">
    <property type="match status" value="1"/>
</dbReference>
<dbReference type="InterPro" id="IPR050072">
    <property type="entry name" value="Peptidase_M20A"/>
</dbReference>
<keyword evidence="3" id="KW-0170">Cobalt</keyword>
<evidence type="ECO:0000259" key="5">
    <source>
        <dbReference type="Pfam" id="PF07687"/>
    </source>
</evidence>
<evidence type="ECO:0000313" key="6">
    <source>
        <dbReference type="EMBL" id="MCL1123358.1"/>
    </source>
</evidence>